<dbReference type="EMBL" id="KL240906">
    <property type="protein sequence ID" value="KFV11899.1"/>
    <property type="molecule type" value="Genomic_DNA"/>
</dbReference>
<feature type="non-terminal residue" evidence="2">
    <location>
        <position position="1"/>
    </location>
</feature>
<feature type="compositionally biased region" description="Polar residues" evidence="1">
    <location>
        <begin position="19"/>
        <end position="28"/>
    </location>
</feature>
<feature type="non-terminal residue" evidence="2">
    <location>
        <position position="99"/>
    </location>
</feature>
<accession>A0A093CFZ9</accession>
<evidence type="ECO:0000313" key="3">
    <source>
        <dbReference type="Proteomes" id="UP000053149"/>
    </source>
</evidence>
<gene>
    <name evidence="2" type="ORF">N339_12097</name>
</gene>
<evidence type="ECO:0000313" key="2">
    <source>
        <dbReference type="EMBL" id="KFV11899.1"/>
    </source>
</evidence>
<organism evidence="2 3">
    <name type="scientific">Pterocles gutturalis</name>
    <name type="common">yellow-throated sandgrouse</name>
    <dbReference type="NCBI Taxonomy" id="240206"/>
    <lineage>
        <taxon>Eukaryota</taxon>
        <taxon>Metazoa</taxon>
        <taxon>Chordata</taxon>
        <taxon>Craniata</taxon>
        <taxon>Vertebrata</taxon>
        <taxon>Euteleostomi</taxon>
        <taxon>Archelosauria</taxon>
        <taxon>Archosauria</taxon>
        <taxon>Dinosauria</taxon>
        <taxon>Saurischia</taxon>
        <taxon>Theropoda</taxon>
        <taxon>Coelurosauria</taxon>
        <taxon>Aves</taxon>
        <taxon>Neognathae</taxon>
        <taxon>Neoaves</taxon>
        <taxon>Columbimorphae</taxon>
        <taxon>Pterocliformes</taxon>
        <taxon>Pteroclidae</taxon>
        <taxon>Pterocles</taxon>
    </lineage>
</organism>
<evidence type="ECO:0000256" key="1">
    <source>
        <dbReference type="SAM" id="MobiDB-lite"/>
    </source>
</evidence>
<proteinExistence type="predicted"/>
<keyword evidence="3" id="KW-1185">Reference proteome</keyword>
<dbReference type="Proteomes" id="UP000053149">
    <property type="component" value="Unassembled WGS sequence"/>
</dbReference>
<feature type="region of interest" description="Disordered" evidence="1">
    <location>
        <begin position="1"/>
        <end position="36"/>
    </location>
</feature>
<dbReference type="AlphaFoldDB" id="A0A093CFZ9"/>
<feature type="compositionally biased region" description="Basic and acidic residues" evidence="1">
    <location>
        <begin position="1"/>
        <end position="15"/>
    </location>
</feature>
<protein>
    <submittedName>
        <fullName evidence="2">Uncharacterized protein</fullName>
    </submittedName>
</protein>
<reference evidence="2 3" key="1">
    <citation type="submission" date="2014-04" db="EMBL/GenBank/DDBJ databases">
        <title>Genome evolution of avian class.</title>
        <authorList>
            <person name="Zhang G."/>
            <person name="Li C."/>
        </authorList>
    </citation>
    <scope>NUCLEOTIDE SEQUENCE [LARGE SCALE GENOMIC DNA]</scope>
    <source>
        <strain evidence="2">BGI_N339</strain>
    </source>
</reference>
<sequence length="99" mass="10677">VPKDREVPKDGEHQGHSMVATTGPSPGQVTDYKPQVSDGNALGYVAANIYQTQPPTALPDPETNIFFRDYTSPVGQMWDGEGGGPHICLLEKINLILNS</sequence>
<name>A0A093CFZ9_9AVES</name>